<proteinExistence type="predicted"/>
<sequence length="99" mass="10959">MKLLLRGSFIARAARLNRDGRDKRARLETEGYGLAMEADGCLISELRLPAGPGRRRGCLADSEGCYIRSKGLRWWHAPVGWLEEGLHATVPILPCDRGA</sequence>
<name>A0AAV7MS82_PLEWA</name>
<keyword evidence="2" id="KW-1185">Reference proteome</keyword>
<reference evidence="1" key="1">
    <citation type="journal article" date="2022" name="bioRxiv">
        <title>Sequencing and chromosome-scale assembly of the giantPleurodeles waltlgenome.</title>
        <authorList>
            <person name="Brown T."/>
            <person name="Elewa A."/>
            <person name="Iarovenko S."/>
            <person name="Subramanian E."/>
            <person name="Araus A.J."/>
            <person name="Petzold A."/>
            <person name="Susuki M."/>
            <person name="Suzuki K.-i.T."/>
            <person name="Hayashi T."/>
            <person name="Toyoda A."/>
            <person name="Oliveira C."/>
            <person name="Osipova E."/>
            <person name="Leigh N.D."/>
            <person name="Simon A."/>
            <person name="Yun M.H."/>
        </authorList>
    </citation>
    <scope>NUCLEOTIDE SEQUENCE</scope>
    <source>
        <strain evidence="1">20211129_DDA</strain>
        <tissue evidence="1">Liver</tissue>
    </source>
</reference>
<organism evidence="1 2">
    <name type="scientific">Pleurodeles waltl</name>
    <name type="common">Iberian ribbed newt</name>
    <dbReference type="NCBI Taxonomy" id="8319"/>
    <lineage>
        <taxon>Eukaryota</taxon>
        <taxon>Metazoa</taxon>
        <taxon>Chordata</taxon>
        <taxon>Craniata</taxon>
        <taxon>Vertebrata</taxon>
        <taxon>Euteleostomi</taxon>
        <taxon>Amphibia</taxon>
        <taxon>Batrachia</taxon>
        <taxon>Caudata</taxon>
        <taxon>Salamandroidea</taxon>
        <taxon>Salamandridae</taxon>
        <taxon>Pleurodelinae</taxon>
        <taxon>Pleurodeles</taxon>
    </lineage>
</organism>
<evidence type="ECO:0000313" key="2">
    <source>
        <dbReference type="Proteomes" id="UP001066276"/>
    </source>
</evidence>
<accession>A0AAV7MS82</accession>
<evidence type="ECO:0000313" key="1">
    <source>
        <dbReference type="EMBL" id="KAJ1106241.1"/>
    </source>
</evidence>
<protein>
    <submittedName>
        <fullName evidence="1">Uncharacterized protein</fullName>
    </submittedName>
</protein>
<comment type="caution">
    <text evidence="1">The sequence shown here is derived from an EMBL/GenBank/DDBJ whole genome shotgun (WGS) entry which is preliminary data.</text>
</comment>
<dbReference type="AlphaFoldDB" id="A0AAV7MS82"/>
<gene>
    <name evidence="1" type="ORF">NDU88_003644</name>
</gene>
<dbReference type="Proteomes" id="UP001066276">
    <property type="component" value="Chromosome 9"/>
</dbReference>
<dbReference type="EMBL" id="JANPWB010000013">
    <property type="protein sequence ID" value="KAJ1106241.1"/>
    <property type="molecule type" value="Genomic_DNA"/>
</dbReference>